<dbReference type="Proteomes" id="UP001229651">
    <property type="component" value="Unassembled WGS sequence"/>
</dbReference>
<dbReference type="InterPro" id="IPR032466">
    <property type="entry name" value="Metal_Hydrolase"/>
</dbReference>
<sequence>MTHHHPAGTTAFTDARVIVGDGTTVLDDAVITVHDGLITGVTRAPAGDLGAANVVSLRGKTVMPALVNPHGHIGYMRGTVCDPAFYSRDNILDHLRRFVYHGVSTFQCLGTDWNGTEVAIRDEQRSGALADPDLATLFTAGSGLVAAPTAGQASGAPFFAVDAVHQVTDPADGRAFVRELAGQGVDAVKFWIDDRGGAAAKLSPEACREIVDEAHRHGIKAAAHIYTVEDAKTALDAGADILAHMPRSPEPDQELIDRLVDRDIAVFTSMSVQGPARTGWLDDPFVRETLPDAAIEDLRTRMRAREPEPLFDTGETFRRLQQNFATLHQAGVRLVYSPDTGVFAQLPGVAEHRELEALVEAGLSPLEAIEFATRRSSRLLGLTDRGVIEAGRRADLLVLDADPRDDITNTRRISDVVLHGRVVDRERLRRQWQAEHEDVRAR</sequence>
<evidence type="ECO:0000313" key="2">
    <source>
        <dbReference type="EMBL" id="MDQ0380455.1"/>
    </source>
</evidence>
<dbReference type="PANTHER" id="PTHR43135:SF3">
    <property type="entry name" value="ALPHA-D-RIBOSE 1-METHYLPHOSPHONATE 5-TRIPHOSPHATE DIPHOSPHATASE"/>
    <property type="match status" value="1"/>
</dbReference>
<dbReference type="InterPro" id="IPR051781">
    <property type="entry name" value="Metallo-dep_Hydrolase"/>
</dbReference>
<feature type="domain" description="Amidohydrolase-related" evidence="1">
    <location>
        <begin position="61"/>
        <end position="423"/>
    </location>
</feature>
<keyword evidence="3" id="KW-1185">Reference proteome</keyword>
<gene>
    <name evidence="2" type="ORF">FB470_004449</name>
</gene>
<dbReference type="SUPFAM" id="SSF51338">
    <property type="entry name" value="Composite domain of metallo-dependent hydrolases"/>
    <property type="match status" value="1"/>
</dbReference>
<dbReference type="RefSeq" id="WP_306994417.1">
    <property type="nucleotide sequence ID" value="NZ_JAUSUT010000001.1"/>
</dbReference>
<organism evidence="2 3">
    <name type="scientific">Amycolatopsis thermophila</name>
    <dbReference type="NCBI Taxonomy" id="206084"/>
    <lineage>
        <taxon>Bacteria</taxon>
        <taxon>Bacillati</taxon>
        <taxon>Actinomycetota</taxon>
        <taxon>Actinomycetes</taxon>
        <taxon>Pseudonocardiales</taxon>
        <taxon>Pseudonocardiaceae</taxon>
        <taxon>Amycolatopsis</taxon>
    </lineage>
</organism>
<evidence type="ECO:0000259" key="1">
    <source>
        <dbReference type="Pfam" id="PF01979"/>
    </source>
</evidence>
<dbReference type="Gene3D" id="2.30.40.10">
    <property type="entry name" value="Urease, subunit C, domain 1"/>
    <property type="match status" value="1"/>
</dbReference>
<dbReference type="PANTHER" id="PTHR43135">
    <property type="entry name" value="ALPHA-D-RIBOSE 1-METHYLPHOSPHONATE 5-TRIPHOSPHATE DIPHOSPHATASE"/>
    <property type="match status" value="1"/>
</dbReference>
<dbReference type="InterPro" id="IPR011059">
    <property type="entry name" value="Metal-dep_hydrolase_composite"/>
</dbReference>
<dbReference type="EMBL" id="JAUSUT010000001">
    <property type="protein sequence ID" value="MDQ0380455.1"/>
    <property type="molecule type" value="Genomic_DNA"/>
</dbReference>
<evidence type="ECO:0000313" key="3">
    <source>
        <dbReference type="Proteomes" id="UP001229651"/>
    </source>
</evidence>
<dbReference type="Pfam" id="PF01979">
    <property type="entry name" value="Amidohydro_1"/>
    <property type="match status" value="1"/>
</dbReference>
<dbReference type="InterPro" id="IPR006680">
    <property type="entry name" value="Amidohydro-rel"/>
</dbReference>
<protein>
    <submittedName>
        <fullName evidence="2">Imidazolonepropionase-like amidohydrolase</fullName>
    </submittedName>
</protein>
<dbReference type="SUPFAM" id="SSF51556">
    <property type="entry name" value="Metallo-dependent hydrolases"/>
    <property type="match status" value="1"/>
</dbReference>
<name>A0ABU0F025_9PSEU</name>
<dbReference type="Gene3D" id="3.40.50.10910">
    <property type="entry name" value="Amidohydrolase"/>
    <property type="match status" value="1"/>
</dbReference>
<dbReference type="Gene3D" id="1.20.58.520">
    <property type="entry name" value="Amidohydrolase"/>
    <property type="match status" value="1"/>
</dbReference>
<reference evidence="2 3" key="1">
    <citation type="submission" date="2023-07" db="EMBL/GenBank/DDBJ databases">
        <title>Sequencing the genomes of 1000 actinobacteria strains.</title>
        <authorList>
            <person name="Klenk H.-P."/>
        </authorList>
    </citation>
    <scope>NUCLEOTIDE SEQUENCE [LARGE SCALE GENOMIC DNA]</scope>
    <source>
        <strain evidence="2 3">DSM 45805</strain>
    </source>
</reference>
<proteinExistence type="predicted"/>
<comment type="caution">
    <text evidence="2">The sequence shown here is derived from an EMBL/GenBank/DDBJ whole genome shotgun (WGS) entry which is preliminary data.</text>
</comment>
<accession>A0ABU0F025</accession>
<dbReference type="Gene3D" id="3.30.110.90">
    <property type="entry name" value="Amidohydrolase"/>
    <property type="match status" value="1"/>
</dbReference>